<evidence type="ECO:0000256" key="14">
    <source>
        <dbReference type="NCBIfam" id="TIGR00228"/>
    </source>
</evidence>
<feature type="active site" evidence="13">
    <location>
        <position position="140"/>
    </location>
</feature>
<keyword evidence="10 13" id="KW-0233">DNA recombination</keyword>
<dbReference type="PRINTS" id="PR00696">
    <property type="entry name" value="RSOLVASERUVC"/>
</dbReference>
<name>A0A7V4DF15_9BACT</name>
<keyword evidence="4 13" id="KW-0479">Metal-binding</keyword>
<dbReference type="FunFam" id="3.30.420.10:FF:000002">
    <property type="entry name" value="Crossover junction endodeoxyribonuclease RuvC"/>
    <property type="match status" value="1"/>
</dbReference>
<comment type="cofactor">
    <cofactor evidence="13">
        <name>Mg(2+)</name>
        <dbReference type="ChEBI" id="CHEBI:18420"/>
    </cofactor>
    <text evidence="13">Binds 2 Mg(2+) ion per subunit.</text>
</comment>
<proteinExistence type="inferred from homology"/>
<evidence type="ECO:0000256" key="2">
    <source>
        <dbReference type="ARBA" id="ARBA00022490"/>
    </source>
</evidence>
<dbReference type="InterPro" id="IPR036397">
    <property type="entry name" value="RNaseH_sf"/>
</dbReference>
<sequence length="160" mass="17255">MRILGIDPGIALTGFGLLAVERGVLRLLHAGCIATAQGLSVAERLRLLFEDLEALFALYAPQEVALEELFFNRNAKTAFSVGAARGVVLLCAAFHGVPVYEYTPLEVKQAVVGYGRATKPQVNYMVRQILRCDDIPGPDDVADAVAVAVCHAFRLSARDV</sequence>
<keyword evidence="11 13" id="KW-0234">DNA repair</keyword>
<evidence type="ECO:0000256" key="10">
    <source>
        <dbReference type="ARBA" id="ARBA00023172"/>
    </source>
</evidence>
<dbReference type="InterPro" id="IPR012337">
    <property type="entry name" value="RNaseH-like_sf"/>
</dbReference>
<dbReference type="GO" id="GO:0008821">
    <property type="term" value="F:crossover junction DNA endonuclease activity"/>
    <property type="evidence" value="ECO:0007669"/>
    <property type="project" value="UniProtKB-UniRule"/>
</dbReference>
<keyword evidence="6 13" id="KW-0227">DNA damage</keyword>
<keyword evidence="8 13" id="KW-0460">Magnesium</keyword>
<dbReference type="GO" id="GO:0006281">
    <property type="term" value="P:DNA repair"/>
    <property type="evidence" value="ECO:0007669"/>
    <property type="project" value="UniProtKB-UniRule"/>
</dbReference>
<comment type="function">
    <text evidence="13">The RuvA-RuvB-RuvC complex processes Holliday junction (HJ) DNA during genetic recombination and DNA repair. Endonuclease that resolves HJ intermediates. Cleaves cruciform DNA by making single-stranded nicks across the HJ at symmetrical positions within the homologous arms, yielding a 5'-phosphate and a 3'-hydroxyl group; requires a central core of homology in the junction. The consensus cleavage sequence is 5'-(A/T)TT(C/G)-3'. Cleavage occurs on the 3'-side of the TT dinucleotide at the point of strand exchange. HJ branch migration catalyzed by RuvA-RuvB allows RuvC to scan DNA until it finds its consensus sequence, where it cleaves and resolves the cruciform DNA.</text>
</comment>
<evidence type="ECO:0000256" key="12">
    <source>
        <dbReference type="ARBA" id="ARBA00029354"/>
    </source>
</evidence>
<feature type="binding site" evidence="13">
    <location>
        <position position="140"/>
    </location>
    <ligand>
        <name>Mg(2+)</name>
        <dbReference type="ChEBI" id="CHEBI:18420"/>
        <label>1</label>
    </ligand>
</feature>
<dbReference type="PANTHER" id="PTHR30194:SF3">
    <property type="entry name" value="CROSSOVER JUNCTION ENDODEOXYRIBONUCLEASE RUVC"/>
    <property type="match status" value="1"/>
</dbReference>
<organism evidence="15">
    <name type="scientific">Candidatus Caldatribacterium californiense</name>
    <dbReference type="NCBI Taxonomy" id="1454726"/>
    <lineage>
        <taxon>Bacteria</taxon>
        <taxon>Pseudomonadati</taxon>
        <taxon>Atribacterota</taxon>
        <taxon>Atribacteria</taxon>
        <taxon>Atribacterales</taxon>
        <taxon>Candidatus Caldatribacteriaceae</taxon>
        <taxon>Candidatus Caldatribacterium</taxon>
    </lineage>
</organism>
<dbReference type="NCBIfam" id="NF000711">
    <property type="entry name" value="PRK00039.2-1"/>
    <property type="match status" value="1"/>
</dbReference>
<comment type="similarity">
    <text evidence="1 13">Belongs to the RuvC family.</text>
</comment>
<keyword evidence="3 13" id="KW-0540">Nuclease</keyword>
<keyword evidence="5 13" id="KW-0255">Endonuclease</keyword>
<comment type="subcellular location">
    <subcellularLocation>
        <location evidence="13">Cytoplasm</location>
    </subcellularLocation>
</comment>
<dbReference type="PANTHER" id="PTHR30194">
    <property type="entry name" value="CROSSOVER JUNCTION ENDODEOXYRIBONUCLEASE RUVC"/>
    <property type="match status" value="1"/>
</dbReference>
<comment type="catalytic activity">
    <reaction evidence="12 13">
        <text>Endonucleolytic cleavage at a junction such as a reciprocal single-stranded crossover between two homologous DNA duplexes (Holliday junction).</text>
        <dbReference type="EC" id="3.1.21.10"/>
    </reaction>
</comment>
<evidence type="ECO:0000256" key="3">
    <source>
        <dbReference type="ARBA" id="ARBA00022722"/>
    </source>
</evidence>
<dbReference type="CDD" id="cd16962">
    <property type="entry name" value="RuvC"/>
    <property type="match status" value="1"/>
</dbReference>
<feature type="active site" evidence="13">
    <location>
        <position position="7"/>
    </location>
</feature>
<dbReference type="GO" id="GO:0006310">
    <property type="term" value="P:DNA recombination"/>
    <property type="evidence" value="ECO:0007669"/>
    <property type="project" value="UniProtKB-UniRule"/>
</dbReference>
<dbReference type="GO" id="GO:0003677">
    <property type="term" value="F:DNA binding"/>
    <property type="evidence" value="ECO:0007669"/>
    <property type="project" value="UniProtKB-KW"/>
</dbReference>
<reference evidence="15" key="1">
    <citation type="journal article" date="2020" name="mSystems">
        <title>Genome- and Community-Level Interaction Insights into Carbon Utilization and Element Cycling Functions of Hydrothermarchaeota in Hydrothermal Sediment.</title>
        <authorList>
            <person name="Zhou Z."/>
            <person name="Liu Y."/>
            <person name="Xu W."/>
            <person name="Pan J."/>
            <person name="Luo Z.H."/>
            <person name="Li M."/>
        </authorList>
    </citation>
    <scope>NUCLEOTIDE SEQUENCE [LARGE SCALE GENOMIC DNA]</scope>
    <source>
        <strain evidence="15">SpSt-747</strain>
    </source>
</reference>
<feature type="binding site" evidence="13">
    <location>
        <position position="7"/>
    </location>
    <ligand>
        <name>Mg(2+)</name>
        <dbReference type="ChEBI" id="CHEBI:18420"/>
        <label>1</label>
    </ligand>
</feature>
<keyword evidence="2 13" id="KW-0963">Cytoplasm</keyword>
<dbReference type="EMBL" id="DTFV01000141">
    <property type="protein sequence ID" value="HGI31589.1"/>
    <property type="molecule type" value="Genomic_DNA"/>
</dbReference>
<comment type="caution">
    <text evidence="15">The sequence shown here is derived from an EMBL/GenBank/DDBJ whole genome shotgun (WGS) entry which is preliminary data.</text>
</comment>
<keyword evidence="7 13" id="KW-0378">Hydrolase</keyword>
<dbReference type="SUPFAM" id="SSF53098">
    <property type="entry name" value="Ribonuclease H-like"/>
    <property type="match status" value="1"/>
</dbReference>
<evidence type="ECO:0000256" key="1">
    <source>
        <dbReference type="ARBA" id="ARBA00009518"/>
    </source>
</evidence>
<feature type="active site" evidence="13">
    <location>
        <position position="67"/>
    </location>
</feature>
<dbReference type="Gene3D" id="3.30.420.10">
    <property type="entry name" value="Ribonuclease H-like superfamily/Ribonuclease H"/>
    <property type="match status" value="1"/>
</dbReference>
<evidence type="ECO:0000256" key="5">
    <source>
        <dbReference type="ARBA" id="ARBA00022759"/>
    </source>
</evidence>
<gene>
    <name evidence="13 15" type="primary">ruvC</name>
    <name evidence="15" type="ORF">ENV30_09880</name>
</gene>
<evidence type="ECO:0000256" key="8">
    <source>
        <dbReference type="ARBA" id="ARBA00022842"/>
    </source>
</evidence>
<comment type="subunit">
    <text evidence="13">Homodimer which binds Holliday junction (HJ) DNA. The HJ becomes 2-fold symmetrical on binding to RuvC with unstacked arms; it has a different conformation from HJ DNA in complex with RuvA. In the full resolvosome a probable DNA-RuvA(4)-RuvB(12)-RuvC(2) complex forms which resolves the HJ.</text>
</comment>
<dbReference type="GO" id="GO:0005737">
    <property type="term" value="C:cytoplasm"/>
    <property type="evidence" value="ECO:0007669"/>
    <property type="project" value="UniProtKB-SubCell"/>
</dbReference>
<dbReference type="AlphaFoldDB" id="A0A7V4DF15"/>
<evidence type="ECO:0000256" key="13">
    <source>
        <dbReference type="HAMAP-Rule" id="MF_00034"/>
    </source>
</evidence>
<protein>
    <recommendedName>
        <fullName evidence="13 14">Crossover junction endodeoxyribonuclease RuvC</fullName>
        <ecNumber evidence="13 14">3.1.21.10</ecNumber>
    </recommendedName>
    <alternativeName>
        <fullName evidence="13">Holliday junction nuclease RuvC</fullName>
    </alternativeName>
    <alternativeName>
        <fullName evidence="13">Holliday junction resolvase RuvC</fullName>
    </alternativeName>
</protein>
<feature type="binding site" evidence="13">
    <location>
        <position position="67"/>
    </location>
    <ligand>
        <name>Mg(2+)</name>
        <dbReference type="ChEBI" id="CHEBI:18420"/>
        <label>2</label>
    </ligand>
</feature>
<dbReference type="InterPro" id="IPR020563">
    <property type="entry name" value="X-over_junc_endoDNase_Mg_BS"/>
</dbReference>
<evidence type="ECO:0000256" key="7">
    <source>
        <dbReference type="ARBA" id="ARBA00022801"/>
    </source>
</evidence>
<dbReference type="HAMAP" id="MF_00034">
    <property type="entry name" value="RuvC"/>
    <property type="match status" value="1"/>
</dbReference>
<dbReference type="Pfam" id="PF02075">
    <property type="entry name" value="RuvC"/>
    <property type="match status" value="1"/>
</dbReference>
<dbReference type="GO" id="GO:0048476">
    <property type="term" value="C:Holliday junction resolvase complex"/>
    <property type="evidence" value="ECO:0007669"/>
    <property type="project" value="UniProtKB-UniRule"/>
</dbReference>
<dbReference type="GO" id="GO:0000287">
    <property type="term" value="F:magnesium ion binding"/>
    <property type="evidence" value="ECO:0007669"/>
    <property type="project" value="UniProtKB-UniRule"/>
</dbReference>
<dbReference type="NCBIfam" id="TIGR00228">
    <property type="entry name" value="ruvC"/>
    <property type="match status" value="1"/>
</dbReference>
<evidence type="ECO:0000256" key="9">
    <source>
        <dbReference type="ARBA" id="ARBA00023125"/>
    </source>
</evidence>
<accession>A0A7V4DF15</accession>
<evidence type="ECO:0000256" key="6">
    <source>
        <dbReference type="ARBA" id="ARBA00022763"/>
    </source>
</evidence>
<evidence type="ECO:0000313" key="15">
    <source>
        <dbReference type="EMBL" id="HGI31589.1"/>
    </source>
</evidence>
<dbReference type="InterPro" id="IPR002176">
    <property type="entry name" value="X-over_junc_endoDNase_RuvC"/>
</dbReference>
<evidence type="ECO:0000256" key="11">
    <source>
        <dbReference type="ARBA" id="ARBA00023204"/>
    </source>
</evidence>
<keyword evidence="9 13" id="KW-0238">DNA-binding</keyword>
<dbReference type="PROSITE" id="PS01321">
    <property type="entry name" value="RUVC"/>
    <property type="match status" value="1"/>
</dbReference>
<evidence type="ECO:0000256" key="4">
    <source>
        <dbReference type="ARBA" id="ARBA00022723"/>
    </source>
</evidence>
<dbReference type="EC" id="3.1.21.10" evidence="13 14"/>